<proteinExistence type="predicted"/>
<protein>
    <submittedName>
        <fullName evidence="1">Uncharacterized protein</fullName>
    </submittedName>
</protein>
<gene>
    <name evidence="1" type="ORF">FKV42_03175</name>
</gene>
<comment type="caution">
    <text evidence="1">The sequence shown here is derived from an EMBL/GenBank/DDBJ whole genome shotgun (WGS) entry which is preliminary data.</text>
</comment>
<accession>A0A7Z8KQ96</accession>
<name>A0A7Z8KQ96_9EURY</name>
<dbReference type="RefSeq" id="WP_154808801.1">
    <property type="nucleotide sequence ID" value="NZ_VIAQ01000008.1"/>
</dbReference>
<organism evidence="1 2">
    <name type="scientific">Methanolobus vulcani</name>
    <dbReference type="NCBI Taxonomy" id="38026"/>
    <lineage>
        <taxon>Archaea</taxon>
        <taxon>Methanobacteriati</taxon>
        <taxon>Methanobacteriota</taxon>
        <taxon>Stenosarchaea group</taxon>
        <taxon>Methanomicrobia</taxon>
        <taxon>Methanosarcinales</taxon>
        <taxon>Methanosarcinaceae</taxon>
        <taxon>Methanolobus</taxon>
    </lineage>
</organism>
<reference evidence="1 2" key="1">
    <citation type="submission" date="2019-06" db="EMBL/GenBank/DDBJ databases">
        <title>Draft genome sequence of Methanolobus vulcani B1d.</title>
        <authorList>
            <person name="Creighbaum A.J."/>
            <person name="Ticak T."/>
            <person name="Hariraju D."/>
            <person name="Arivett B.A."/>
            <person name="Ferguson D.J.Jr."/>
        </authorList>
    </citation>
    <scope>NUCLEOTIDE SEQUENCE [LARGE SCALE GENOMIC DNA]</scope>
    <source>
        <strain evidence="1 2">B1d</strain>
    </source>
</reference>
<evidence type="ECO:0000313" key="2">
    <source>
        <dbReference type="Proteomes" id="UP000319335"/>
    </source>
</evidence>
<dbReference type="EMBL" id="VIAQ01000008">
    <property type="protein sequence ID" value="TQD27671.1"/>
    <property type="molecule type" value="Genomic_DNA"/>
</dbReference>
<dbReference type="OrthoDB" id="125677at2157"/>
<dbReference type="Proteomes" id="UP000319335">
    <property type="component" value="Unassembled WGS sequence"/>
</dbReference>
<sequence length="221" mass="25513">MTSIADQALENEGIDTKYINLKSIVQTSPNNTLLTFRSTEDYTTSNVYSNVNLSEAKNITFFAANLDRYEVYSYTAQPENGRIYDKDVVTLSEIYGYGEDYGFYMTNNSIEIINPLTDKATYSLSNYTIISDKNKASTIADEINSKYANAQQPLPIDKEKTFIIIDTTHDDQKTRSIIEIWFYNNELSAMHIEETTNEENVDGFFETIITRRVKYYNQDNW</sequence>
<evidence type="ECO:0000313" key="1">
    <source>
        <dbReference type="EMBL" id="TQD27671.1"/>
    </source>
</evidence>
<keyword evidence="2" id="KW-1185">Reference proteome</keyword>
<dbReference type="AlphaFoldDB" id="A0A7Z8KQ96"/>